<sequence length="129" mass="14173">MSSNVNPVNWFEIYVEDMDKAKTFYSTVLNKKLEDMQVPGGMEDLRMVAFPYVDGAINSSGALVKSSEMKPGTGGTLIYFSCEDCADEQSRVETAGGKVLQPKFQIGEHGFCAICMDPEGNTFGLYSMK</sequence>
<dbReference type="SUPFAM" id="SSF54593">
    <property type="entry name" value="Glyoxalase/Bleomycin resistance protein/Dihydroxybiphenyl dioxygenase"/>
    <property type="match status" value="1"/>
</dbReference>
<dbReference type="Gene3D" id="3.10.180.10">
    <property type="entry name" value="2,3-Dihydroxybiphenyl 1,2-Dioxygenase, domain 1"/>
    <property type="match status" value="1"/>
</dbReference>
<dbReference type="InterPro" id="IPR004360">
    <property type="entry name" value="Glyas_Fos-R_dOase_dom"/>
</dbReference>
<evidence type="ECO:0000259" key="1">
    <source>
        <dbReference type="PROSITE" id="PS51819"/>
    </source>
</evidence>
<evidence type="ECO:0000313" key="2">
    <source>
        <dbReference type="EMBL" id="AKP51241.1"/>
    </source>
</evidence>
<dbReference type="PATRIC" id="fig|320787.5.peg.1990"/>
<dbReference type="OrthoDB" id="9804235at2"/>
<accession>A0A0H4P9R8</accession>
<dbReference type="Proteomes" id="UP000036520">
    <property type="component" value="Chromosome"/>
</dbReference>
<dbReference type="PROSITE" id="PS51819">
    <property type="entry name" value="VOC"/>
    <property type="match status" value="1"/>
</dbReference>
<dbReference type="STRING" id="320787.CA2015_1808"/>
<proteinExistence type="predicted"/>
<organism evidence="2 3">
    <name type="scientific">Cyclobacterium amurskyense</name>
    <dbReference type="NCBI Taxonomy" id="320787"/>
    <lineage>
        <taxon>Bacteria</taxon>
        <taxon>Pseudomonadati</taxon>
        <taxon>Bacteroidota</taxon>
        <taxon>Cytophagia</taxon>
        <taxon>Cytophagales</taxon>
        <taxon>Cyclobacteriaceae</taxon>
        <taxon>Cyclobacterium</taxon>
    </lineage>
</organism>
<reference evidence="2 3" key="1">
    <citation type="submission" date="2015-07" db="EMBL/GenBank/DDBJ databases">
        <authorList>
            <person name="Kim K.M."/>
        </authorList>
    </citation>
    <scope>NUCLEOTIDE SEQUENCE [LARGE SCALE GENOMIC DNA]</scope>
    <source>
        <strain evidence="2 3">KCTC 12363</strain>
    </source>
</reference>
<name>A0A0H4P9R8_9BACT</name>
<dbReference type="AlphaFoldDB" id="A0A0H4P9R8"/>
<gene>
    <name evidence="2" type="ORF">CA2015_1808</name>
</gene>
<dbReference type="RefSeq" id="WP_048641598.1">
    <property type="nucleotide sequence ID" value="NZ_CP012040.1"/>
</dbReference>
<feature type="domain" description="VOC" evidence="1">
    <location>
        <begin position="7"/>
        <end position="128"/>
    </location>
</feature>
<dbReference type="InterPro" id="IPR037523">
    <property type="entry name" value="VOC_core"/>
</dbReference>
<dbReference type="PANTHER" id="PTHR33993:SF2">
    <property type="entry name" value="VOC DOMAIN-CONTAINING PROTEIN"/>
    <property type="match status" value="1"/>
</dbReference>
<dbReference type="KEGG" id="camu:CA2015_1808"/>
<dbReference type="PANTHER" id="PTHR33993">
    <property type="entry name" value="GLYOXALASE-RELATED"/>
    <property type="match status" value="1"/>
</dbReference>
<dbReference type="EMBL" id="CP012040">
    <property type="protein sequence ID" value="AKP51241.1"/>
    <property type="molecule type" value="Genomic_DNA"/>
</dbReference>
<keyword evidence="3" id="KW-1185">Reference proteome</keyword>
<evidence type="ECO:0000313" key="3">
    <source>
        <dbReference type="Proteomes" id="UP000036520"/>
    </source>
</evidence>
<dbReference type="Pfam" id="PF00903">
    <property type="entry name" value="Glyoxalase"/>
    <property type="match status" value="1"/>
</dbReference>
<protein>
    <submittedName>
        <fullName evidence="2">Glyoxalase family protein</fullName>
    </submittedName>
</protein>
<dbReference type="CDD" id="cd07247">
    <property type="entry name" value="SgaA_N_like"/>
    <property type="match status" value="1"/>
</dbReference>
<dbReference type="InterPro" id="IPR029068">
    <property type="entry name" value="Glyas_Bleomycin-R_OHBP_Dase"/>
</dbReference>
<dbReference type="InterPro" id="IPR052164">
    <property type="entry name" value="Anthracycline_SecMetBiosynth"/>
</dbReference>